<keyword evidence="3" id="KW-1185">Reference proteome</keyword>
<protein>
    <submittedName>
        <fullName evidence="2">OsmC family peroxiredoxin</fullName>
    </submittedName>
</protein>
<dbReference type="RefSeq" id="WP_165232444.1">
    <property type="nucleotide sequence ID" value="NZ_CP049257.1"/>
</dbReference>
<dbReference type="KEGG" id="nano:G5V58_11310"/>
<accession>A0A6G6WDI6</accession>
<dbReference type="InterPro" id="IPR015946">
    <property type="entry name" value="KH_dom-like_a/b"/>
</dbReference>
<dbReference type="Pfam" id="PF02566">
    <property type="entry name" value="OsmC"/>
    <property type="match status" value="1"/>
</dbReference>
<organism evidence="2 3">
    <name type="scientific">Nocardioides anomalus</name>
    <dbReference type="NCBI Taxonomy" id="2712223"/>
    <lineage>
        <taxon>Bacteria</taxon>
        <taxon>Bacillati</taxon>
        <taxon>Actinomycetota</taxon>
        <taxon>Actinomycetes</taxon>
        <taxon>Propionibacteriales</taxon>
        <taxon>Nocardioidaceae</taxon>
        <taxon>Nocardioides</taxon>
    </lineage>
</organism>
<reference evidence="2 3" key="1">
    <citation type="submission" date="2020-02" db="EMBL/GenBank/DDBJ databases">
        <title>Full genome sequence of Nocardioides sp. R-3366.</title>
        <authorList>
            <person name="Im W.-T."/>
        </authorList>
    </citation>
    <scope>NUCLEOTIDE SEQUENCE [LARGE SCALE GENOMIC DNA]</scope>
    <source>
        <strain evidence="2 3">R-3366</strain>
    </source>
</reference>
<dbReference type="InterPro" id="IPR036102">
    <property type="entry name" value="OsmC/Ohrsf"/>
</dbReference>
<evidence type="ECO:0000256" key="1">
    <source>
        <dbReference type="SAM" id="MobiDB-lite"/>
    </source>
</evidence>
<dbReference type="EMBL" id="CP049257">
    <property type="protein sequence ID" value="QIG43266.1"/>
    <property type="molecule type" value="Genomic_DNA"/>
</dbReference>
<name>A0A6G6WDI6_9ACTN</name>
<dbReference type="Proteomes" id="UP000502996">
    <property type="component" value="Chromosome"/>
</dbReference>
<proteinExistence type="predicted"/>
<evidence type="ECO:0000313" key="2">
    <source>
        <dbReference type="EMBL" id="QIG43266.1"/>
    </source>
</evidence>
<dbReference type="Gene3D" id="3.30.300.20">
    <property type="match status" value="1"/>
</dbReference>
<evidence type="ECO:0000313" key="3">
    <source>
        <dbReference type="Proteomes" id="UP000502996"/>
    </source>
</evidence>
<dbReference type="SUPFAM" id="SSF82784">
    <property type="entry name" value="OsmC-like"/>
    <property type="match status" value="1"/>
</dbReference>
<dbReference type="InterPro" id="IPR003718">
    <property type="entry name" value="OsmC/Ohr_fam"/>
</dbReference>
<gene>
    <name evidence="2" type="ORF">G5V58_11310</name>
</gene>
<feature type="region of interest" description="Disordered" evidence="1">
    <location>
        <begin position="146"/>
        <end position="168"/>
    </location>
</feature>
<dbReference type="AlphaFoldDB" id="A0A6G6WDI6"/>
<sequence length="168" mass="17702">MPAQTGPETYRSVDLHQIGEHRWKATNHRGGGVSIGPGEDPDFTPVELLLAALVGCGAADLDHIAGKRAPFETFAARAEGHKVRDEGGNHLVQLTVTFDVTFPAGEAGDAAREVLPRTLQQIQDRLCTVGRTVTLGDPVQYVAGHVEPRPVESPGADPAGVDTPPSDG</sequence>